<dbReference type="AlphaFoldDB" id="A0A2V3IK38"/>
<feature type="compositionally biased region" description="Basic and acidic residues" evidence="1">
    <location>
        <begin position="100"/>
        <end position="122"/>
    </location>
</feature>
<feature type="compositionally biased region" description="Basic and acidic residues" evidence="1">
    <location>
        <begin position="173"/>
        <end position="198"/>
    </location>
</feature>
<feature type="transmembrane region" description="Helical" evidence="2">
    <location>
        <begin position="612"/>
        <end position="629"/>
    </location>
</feature>
<keyword evidence="2" id="KW-1133">Transmembrane helix</keyword>
<evidence type="ECO:0000313" key="4">
    <source>
        <dbReference type="EMBL" id="PXF42442.1"/>
    </source>
</evidence>
<feature type="region of interest" description="Disordered" evidence="1">
    <location>
        <begin position="167"/>
        <end position="286"/>
    </location>
</feature>
<gene>
    <name evidence="4" type="ORF">BWQ96_07820</name>
</gene>
<dbReference type="Proteomes" id="UP000247409">
    <property type="component" value="Unassembled WGS sequence"/>
</dbReference>
<dbReference type="EMBL" id="NBIV01000163">
    <property type="protein sequence ID" value="PXF42442.1"/>
    <property type="molecule type" value="Genomic_DNA"/>
</dbReference>
<dbReference type="PANTHER" id="PTHR35310">
    <property type="entry name" value="CELL WALL INTEGRITY/STRESS RESPONSE COMPONENT-LIKE PROTEIN"/>
    <property type="match status" value="1"/>
</dbReference>
<feature type="compositionally biased region" description="Basic and acidic residues" evidence="1">
    <location>
        <begin position="226"/>
        <end position="242"/>
    </location>
</feature>
<keyword evidence="3" id="KW-0732">Signal</keyword>
<keyword evidence="2" id="KW-0472">Membrane</keyword>
<evidence type="ECO:0000313" key="5">
    <source>
        <dbReference type="Proteomes" id="UP000247409"/>
    </source>
</evidence>
<protein>
    <submittedName>
        <fullName evidence="4">Uncharacterized protein</fullName>
    </submittedName>
</protein>
<feature type="chain" id="PRO_5016017534" evidence="3">
    <location>
        <begin position="27"/>
        <end position="688"/>
    </location>
</feature>
<comment type="caution">
    <text evidence="4">The sequence shown here is derived from an EMBL/GenBank/DDBJ whole genome shotgun (WGS) entry which is preliminary data.</text>
</comment>
<evidence type="ECO:0000256" key="2">
    <source>
        <dbReference type="SAM" id="Phobius"/>
    </source>
</evidence>
<evidence type="ECO:0000256" key="3">
    <source>
        <dbReference type="SAM" id="SignalP"/>
    </source>
</evidence>
<keyword evidence="2" id="KW-0812">Transmembrane</keyword>
<proteinExistence type="predicted"/>
<organism evidence="4 5">
    <name type="scientific">Gracilariopsis chorda</name>
    <dbReference type="NCBI Taxonomy" id="448386"/>
    <lineage>
        <taxon>Eukaryota</taxon>
        <taxon>Rhodophyta</taxon>
        <taxon>Florideophyceae</taxon>
        <taxon>Rhodymeniophycidae</taxon>
        <taxon>Gracilariales</taxon>
        <taxon>Gracilariaceae</taxon>
        <taxon>Gracilariopsis</taxon>
    </lineage>
</organism>
<keyword evidence="5" id="KW-1185">Reference proteome</keyword>
<feature type="transmembrane region" description="Helical" evidence="2">
    <location>
        <begin position="507"/>
        <end position="528"/>
    </location>
</feature>
<name>A0A2V3IK38_9FLOR</name>
<reference evidence="4 5" key="1">
    <citation type="journal article" date="2018" name="Mol. Biol. Evol.">
        <title>Analysis of the draft genome of the red seaweed Gracilariopsis chorda provides insights into genome size evolution in Rhodophyta.</title>
        <authorList>
            <person name="Lee J."/>
            <person name="Yang E.C."/>
            <person name="Graf L."/>
            <person name="Yang J.H."/>
            <person name="Qiu H."/>
            <person name="Zel Zion U."/>
            <person name="Chan C.X."/>
            <person name="Stephens T.G."/>
            <person name="Weber A.P.M."/>
            <person name="Boo G.H."/>
            <person name="Boo S.M."/>
            <person name="Kim K.M."/>
            <person name="Shin Y."/>
            <person name="Jung M."/>
            <person name="Lee S.J."/>
            <person name="Yim H.S."/>
            <person name="Lee J.H."/>
            <person name="Bhattacharya D."/>
            <person name="Yoon H.S."/>
        </authorList>
    </citation>
    <scope>NUCLEOTIDE SEQUENCE [LARGE SCALE GENOMIC DNA]</scope>
    <source>
        <strain evidence="4 5">SKKU-2015</strain>
        <tissue evidence="4">Whole body</tissue>
    </source>
</reference>
<feature type="signal peptide" evidence="3">
    <location>
        <begin position="1"/>
        <end position="26"/>
    </location>
</feature>
<feature type="transmembrane region" description="Helical" evidence="2">
    <location>
        <begin position="543"/>
        <end position="566"/>
    </location>
</feature>
<feature type="transmembrane region" description="Helical" evidence="2">
    <location>
        <begin position="573"/>
        <end position="592"/>
    </location>
</feature>
<feature type="region of interest" description="Disordered" evidence="1">
    <location>
        <begin position="68"/>
        <end position="122"/>
    </location>
</feature>
<feature type="transmembrane region" description="Helical" evidence="2">
    <location>
        <begin position="470"/>
        <end position="495"/>
    </location>
</feature>
<dbReference type="OrthoDB" id="7830at2759"/>
<evidence type="ECO:0000256" key="1">
    <source>
        <dbReference type="SAM" id="MobiDB-lite"/>
    </source>
</evidence>
<sequence length="688" mass="76231">MAIPKRPQGFLVLFLFLFLCPHPVLCSVSRDDDLGPATPPTHHIAIHEQTSINAFPHVARLYRRRLKQEQADDTDDLDKDQDTKGTDTLTEGAFSAQGVEHADGIPKPNRDDGDAAAEAKDDAEVDAQIAAIARHAGITEEELNRVDVNQDTGRKLEDMVKDVNEASASSIYARDHDATDNLERSNRNAEQASARDDAAQDDGAARKAISKTSNADATNMDVGVGAKDRDGDAEASVKDARQADQAPPEMVAPGRPNQPHVLQAKNETKENSAGMDVSSLRTENENYRQRIKSLAEREQNARHNEREAKLEAERLKKEIERMKAEKTHADHFVSEQKLENRKLRESFSKSVDEAKVEKQEEMEEMKAAIEEQKQAFEELFEEKQLLSRMLSDEQRKLNELQEKIQHPDLGLWVRQRAERAAILVEGPETDAVKYYAQKYMAPKVTKMKHRLQMLENRVERSVDHLLPAKYGGFVAMLLSIGLIGFPVFVTLSTAVSLTKSFSLRQHVLVGNVFWTAFAVGLCVAGLVLRQDPLQTLYEASRSLFILLQLGMAVAYPAFLMVISCAVLRARDKVDVLVFGCELVFYAVIGMNYRSRVWRAAMLGEHIDTGPMMYAVYMVDFVAMMALTVSSSRTMGGSGMGGHDVEDGFEKLSVHSGAGRGAASARGIVSLGSGLVQLAVGGKREQKDE</sequence>
<dbReference type="PANTHER" id="PTHR35310:SF1">
    <property type="entry name" value="CELL WALL INTEGRITY_STRESS RESPONSE COMPONENT-LIKE PROTEIN"/>
    <property type="match status" value="1"/>
</dbReference>
<accession>A0A2V3IK38</accession>